<dbReference type="OMA" id="CKKLWRI"/>
<feature type="compositionally biased region" description="Low complexity" evidence="1">
    <location>
        <begin position="557"/>
        <end position="567"/>
    </location>
</feature>
<name>A0A914B7T3_PATMI</name>
<evidence type="ECO:0000313" key="3">
    <source>
        <dbReference type="Proteomes" id="UP000887568"/>
    </source>
</evidence>
<feature type="compositionally biased region" description="Polar residues" evidence="1">
    <location>
        <begin position="127"/>
        <end position="139"/>
    </location>
</feature>
<feature type="compositionally biased region" description="Acidic residues" evidence="1">
    <location>
        <begin position="674"/>
        <end position="703"/>
    </location>
</feature>
<organism evidence="2 3">
    <name type="scientific">Patiria miniata</name>
    <name type="common">Bat star</name>
    <name type="synonym">Asterina miniata</name>
    <dbReference type="NCBI Taxonomy" id="46514"/>
    <lineage>
        <taxon>Eukaryota</taxon>
        <taxon>Metazoa</taxon>
        <taxon>Echinodermata</taxon>
        <taxon>Eleutherozoa</taxon>
        <taxon>Asterozoa</taxon>
        <taxon>Asteroidea</taxon>
        <taxon>Valvatacea</taxon>
        <taxon>Valvatida</taxon>
        <taxon>Asterinidae</taxon>
        <taxon>Patiria</taxon>
    </lineage>
</organism>
<feature type="compositionally biased region" description="Basic residues" evidence="1">
    <location>
        <begin position="485"/>
        <end position="496"/>
    </location>
</feature>
<feature type="compositionally biased region" description="Low complexity" evidence="1">
    <location>
        <begin position="646"/>
        <end position="657"/>
    </location>
</feature>
<feature type="compositionally biased region" description="Polar residues" evidence="1">
    <location>
        <begin position="35"/>
        <end position="47"/>
    </location>
</feature>
<protein>
    <submittedName>
        <fullName evidence="2">Uncharacterized protein</fullName>
    </submittedName>
</protein>
<sequence>MRSLSPGIMGNRGNWYQQNLSMVAPGTKRMHEKTAPTTATSGSNCQRESSGLITAAYQDNRAFTHHGRPSKDGPGWDGPPAGNRCCWSVNGIHRNTPQRRSWPGQSRQSTTTPGVWQQTTHHRNNRNHTSYSRQVQSQTTHRHRDVSSLGLRRSKTCADFAYAGRTGQSHRGSGDVSFGSLPKVHGTARESGTAFIGSSNGLADRASAFKSLANNPRLQVETVNGTTRIFRASDRRPRSLPAKFSDSPVSENTLPPDIPEPKKVLYVSKHGFHPRSKSPTYPVLIGTKDTLNLALCKKLWGIRRDLEGRKARENSVVFSEISQALVDEKETDRWYEKMFDEHEQDDVEDQDMAAIESLRLANPDGEFAQSDESISTVQPRPQVDLLFDKKYLKEHINDWTILGIDIEEEEMKTEQRSKPASSARPTSASRKPRVPIQTTTVKAEVSHRQTSFANKESKPVRTKREHRATRLPAVPTNGRVFHARDNRKKRGNKITKKPILAQQSDEELLPDLTNGGRDTRTPSPTFEFSPNEPENSDDLVLDDMDRRKSLISKYLRSPKPSESPPVSEELEDTPAENPEKADSPEQENEEEKPKELTEKEKFVLMRKRMDERKAKMQKRREDFLEYSMPGMRSQRRRGAGDPGAPSSSKNSLGSLMSTRLESMATFKTRKYQGEEVDEEDEGDEDEDEDENAEDEGDSEEDDS</sequence>
<reference evidence="2" key="1">
    <citation type="submission" date="2022-11" db="UniProtKB">
        <authorList>
            <consortium name="EnsemblMetazoa"/>
        </authorList>
    </citation>
    <scope>IDENTIFICATION</scope>
</reference>
<dbReference type="RefSeq" id="XP_038071870.1">
    <property type="nucleotide sequence ID" value="XM_038215942.1"/>
</dbReference>
<dbReference type="AlphaFoldDB" id="A0A914B7T3"/>
<dbReference type="EnsemblMetazoa" id="XM_038215940.1">
    <property type="protein sequence ID" value="XP_038071868.1"/>
    <property type="gene ID" value="LOC119740590"/>
</dbReference>
<feature type="region of interest" description="Disordered" evidence="1">
    <location>
        <begin position="410"/>
        <end position="703"/>
    </location>
</feature>
<dbReference type="OrthoDB" id="10066337at2759"/>
<dbReference type="EnsemblMetazoa" id="XM_038215942.1">
    <property type="protein sequence ID" value="XP_038071870.1"/>
    <property type="gene ID" value="LOC119740590"/>
</dbReference>
<dbReference type="GeneID" id="119740590"/>
<proteinExistence type="predicted"/>
<dbReference type="RefSeq" id="XP_038071868.1">
    <property type="nucleotide sequence ID" value="XM_038215940.1"/>
</dbReference>
<evidence type="ECO:0000256" key="1">
    <source>
        <dbReference type="SAM" id="MobiDB-lite"/>
    </source>
</evidence>
<evidence type="ECO:0000313" key="2">
    <source>
        <dbReference type="EnsemblMetazoa" id="XP_038071870.1"/>
    </source>
</evidence>
<accession>A0A914B7T3</accession>
<feature type="region of interest" description="Disordered" evidence="1">
    <location>
        <begin position="94"/>
        <end position="150"/>
    </location>
</feature>
<feature type="region of interest" description="Disordered" evidence="1">
    <location>
        <begin position="235"/>
        <end position="257"/>
    </location>
</feature>
<dbReference type="RefSeq" id="XP_038071869.1">
    <property type="nucleotide sequence ID" value="XM_038215941.1"/>
</dbReference>
<feature type="compositionally biased region" description="Polar residues" evidence="1">
    <location>
        <begin position="94"/>
        <end position="119"/>
    </location>
</feature>
<feature type="compositionally biased region" description="Low complexity" evidence="1">
    <location>
        <begin position="418"/>
        <end position="429"/>
    </location>
</feature>
<feature type="compositionally biased region" description="Basic and acidic residues" evidence="1">
    <location>
        <begin position="591"/>
        <end position="623"/>
    </location>
</feature>
<feature type="region of interest" description="Disordered" evidence="1">
    <location>
        <begin position="27"/>
        <end position="47"/>
    </location>
</feature>
<keyword evidence="3" id="KW-1185">Reference proteome</keyword>
<dbReference type="Proteomes" id="UP000887568">
    <property type="component" value="Unplaced"/>
</dbReference>
<dbReference type="EnsemblMetazoa" id="XM_038215941.1">
    <property type="protein sequence ID" value="XP_038071869.1"/>
    <property type="gene ID" value="LOC119740590"/>
</dbReference>
<feature type="compositionally biased region" description="Basic residues" evidence="1">
    <location>
        <begin position="460"/>
        <end position="469"/>
    </location>
</feature>